<dbReference type="RefSeq" id="WP_066269887.1">
    <property type="nucleotide sequence ID" value="NZ_JARMAB010000044.1"/>
</dbReference>
<name>A0ABU6MMM7_9BACI</name>
<keyword evidence="2" id="KW-1185">Reference proteome</keyword>
<accession>A0ABU6MMM7</accession>
<organism evidence="1 2">
    <name type="scientific">Heyndrickxia acidicola</name>
    <dbReference type="NCBI Taxonomy" id="209389"/>
    <lineage>
        <taxon>Bacteria</taxon>
        <taxon>Bacillati</taxon>
        <taxon>Bacillota</taxon>
        <taxon>Bacilli</taxon>
        <taxon>Bacillales</taxon>
        <taxon>Bacillaceae</taxon>
        <taxon>Heyndrickxia</taxon>
    </lineage>
</organism>
<dbReference type="EMBL" id="JARMAB010000044">
    <property type="protein sequence ID" value="MED1205939.1"/>
    <property type="molecule type" value="Genomic_DNA"/>
</dbReference>
<evidence type="ECO:0000313" key="2">
    <source>
        <dbReference type="Proteomes" id="UP001341444"/>
    </source>
</evidence>
<reference evidence="1 2" key="1">
    <citation type="submission" date="2023-03" db="EMBL/GenBank/DDBJ databases">
        <title>Bacillus Genome Sequencing.</title>
        <authorList>
            <person name="Dunlap C."/>
        </authorList>
    </citation>
    <scope>NUCLEOTIDE SEQUENCE [LARGE SCALE GENOMIC DNA]</scope>
    <source>
        <strain evidence="1 2">B-23453</strain>
    </source>
</reference>
<protein>
    <submittedName>
        <fullName evidence="1">Uncharacterized protein</fullName>
    </submittedName>
</protein>
<proteinExistence type="predicted"/>
<gene>
    <name evidence="1" type="ORF">P4T90_23175</name>
</gene>
<evidence type="ECO:0000313" key="1">
    <source>
        <dbReference type="EMBL" id="MED1205939.1"/>
    </source>
</evidence>
<sequence length="158" mass="18587">MNLFDAKIITTQFGVEIYVDEIKHIQVTDVHLSSPDQPYHECLVGVEYTLLRDKEFYGNRMNYFWIRMTEDFSSLTLVEPETQSLFAVKNDEERQATKMLIEDWLIKTDAFKDSINQLMNDYKNQKDSVVLTQFLEHLLHLHSNDIQTAPVQKLEELA</sequence>
<dbReference type="Proteomes" id="UP001341444">
    <property type="component" value="Unassembled WGS sequence"/>
</dbReference>
<comment type="caution">
    <text evidence="1">The sequence shown here is derived from an EMBL/GenBank/DDBJ whole genome shotgun (WGS) entry which is preliminary data.</text>
</comment>